<reference evidence="12 13" key="1">
    <citation type="submission" date="2016-10" db="EMBL/GenBank/DDBJ databases">
        <authorList>
            <person name="de Groot N.N."/>
        </authorList>
    </citation>
    <scope>NUCLEOTIDE SEQUENCE [LARGE SCALE GENOMIC DNA]</scope>
    <source>
        <strain evidence="12 13">DSM 21650</strain>
    </source>
</reference>
<evidence type="ECO:0000259" key="10">
    <source>
        <dbReference type="PROSITE" id="PS50110"/>
    </source>
</evidence>
<dbReference type="Pfam" id="PF00072">
    <property type="entry name" value="Response_reg"/>
    <property type="match status" value="1"/>
</dbReference>
<dbReference type="InterPro" id="IPR036388">
    <property type="entry name" value="WH-like_DNA-bd_sf"/>
</dbReference>
<evidence type="ECO:0000256" key="7">
    <source>
        <dbReference type="ARBA" id="ARBA00024867"/>
    </source>
</evidence>
<gene>
    <name evidence="12" type="ORF">SAMN05660462_00284</name>
</gene>
<dbReference type="GO" id="GO:0005829">
    <property type="term" value="C:cytosol"/>
    <property type="evidence" value="ECO:0007669"/>
    <property type="project" value="TreeGrafter"/>
</dbReference>
<dbReference type="SUPFAM" id="SSF52172">
    <property type="entry name" value="CheY-like"/>
    <property type="match status" value="1"/>
</dbReference>
<dbReference type="Gene3D" id="1.10.10.10">
    <property type="entry name" value="Winged helix-like DNA-binding domain superfamily/Winged helix DNA-binding domain"/>
    <property type="match status" value="1"/>
</dbReference>
<dbReference type="OrthoDB" id="9779174at2"/>
<feature type="domain" description="OmpR/PhoB-type" evidence="11">
    <location>
        <begin position="123"/>
        <end position="223"/>
    </location>
</feature>
<name>A0A1H3KR90_9FIRM</name>
<dbReference type="Pfam" id="PF00486">
    <property type="entry name" value="Trans_reg_C"/>
    <property type="match status" value="1"/>
</dbReference>
<keyword evidence="4" id="KW-0805">Transcription regulation</keyword>
<feature type="DNA-binding region" description="OmpR/PhoB-type" evidence="9">
    <location>
        <begin position="123"/>
        <end position="223"/>
    </location>
</feature>
<dbReference type="AlphaFoldDB" id="A0A1H3KR90"/>
<dbReference type="InterPro" id="IPR001867">
    <property type="entry name" value="OmpR/PhoB-type_DNA-bd"/>
</dbReference>
<dbReference type="InterPro" id="IPR039420">
    <property type="entry name" value="WalR-like"/>
</dbReference>
<keyword evidence="5 9" id="KW-0238">DNA-binding</keyword>
<dbReference type="GO" id="GO:0006355">
    <property type="term" value="P:regulation of DNA-templated transcription"/>
    <property type="evidence" value="ECO:0007669"/>
    <property type="project" value="InterPro"/>
</dbReference>
<dbReference type="InterPro" id="IPR011006">
    <property type="entry name" value="CheY-like_superfamily"/>
</dbReference>
<evidence type="ECO:0000259" key="11">
    <source>
        <dbReference type="PROSITE" id="PS51755"/>
    </source>
</evidence>
<evidence type="ECO:0000256" key="6">
    <source>
        <dbReference type="ARBA" id="ARBA00023163"/>
    </source>
</evidence>
<evidence type="ECO:0000313" key="12">
    <source>
        <dbReference type="EMBL" id="SDY54672.1"/>
    </source>
</evidence>
<dbReference type="GO" id="GO:0000156">
    <property type="term" value="F:phosphorelay response regulator activity"/>
    <property type="evidence" value="ECO:0007669"/>
    <property type="project" value="TreeGrafter"/>
</dbReference>
<evidence type="ECO:0000256" key="8">
    <source>
        <dbReference type="PROSITE-ProRule" id="PRU00169"/>
    </source>
</evidence>
<accession>A0A1H3KR90</accession>
<dbReference type="PANTHER" id="PTHR48111">
    <property type="entry name" value="REGULATOR OF RPOS"/>
    <property type="match status" value="1"/>
</dbReference>
<keyword evidence="2 8" id="KW-0597">Phosphoprotein</keyword>
<evidence type="ECO:0000256" key="1">
    <source>
        <dbReference type="ARBA" id="ARBA00018672"/>
    </source>
</evidence>
<dbReference type="SMART" id="SM00448">
    <property type="entry name" value="REC"/>
    <property type="match status" value="1"/>
</dbReference>
<protein>
    <recommendedName>
        <fullName evidence="1">Stage 0 sporulation protein A homolog</fullName>
    </recommendedName>
</protein>
<feature type="modified residue" description="4-aspartylphosphate" evidence="8">
    <location>
        <position position="52"/>
    </location>
</feature>
<dbReference type="InterPro" id="IPR001789">
    <property type="entry name" value="Sig_transdc_resp-reg_receiver"/>
</dbReference>
<keyword evidence="3" id="KW-0902">Two-component regulatory system</keyword>
<dbReference type="EMBL" id="FNQE01000002">
    <property type="protein sequence ID" value="SDY54672.1"/>
    <property type="molecule type" value="Genomic_DNA"/>
</dbReference>
<sequence length="224" mass="25623">MIRILIVEDDHLLLNTLKFDLESEGFEIITASSYREGLDAVNSSSFDLAILDINLPDGDGFNICREIKASSNTPVVFLTARDLEIDEIKGFDLGADDYITKPFSLKLFKKRIKAILKRAGLYNSSPNYDDGFLSINFDTFKINSFGDEYDLTTTEANLLILFIESRGTILTRSFLLEKLWDQNLRFVNDHALSVQINRLRAKIEKDNHKYIKTIYGVGYQWMGK</sequence>
<dbReference type="PROSITE" id="PS50110">
    <property type="entry name" value="RESPONSE_REGULATORY"/>
    <property type="match status" value="1"/>
</dbReference>
<evidence type="ECO:0000313" key="13">
    <source>
        <dbReference type="Proteomes" id="UP000198625"/>
    </source>
</evidence>
<keyword evidence="13" id="KW-1185">Reference proteome</keyword>
<dbReference type="CDD" id="cd17574">
    <property type="entry name" value="REC_OmpR"/>
    <property type="match status" value="1"/>
</dbReference>
<dbReference type="CDD" id="cd00383">
    <property type="entry name" value="trans_reg_C"/>
    <property type="match status" value="1"/>
</dbReference>
<evidence type="ECO:0000256" key="9">
    <source>
        <dbReference type="PROSITE-ProRule" id="PRU01091"/>
    </source>
</evidence>
<dbReference type="PROSITE" id="PS51755">
    <property type="entry name" value="OMPR_PHOB"/>
    <property type="match status" value="1"/>
</dbReference>
<evidence type="ECO:0000256" key="3">
    <source>
        <dbReference type="ARBA" id="ARBA00023012"/>
    </source>
</evidence>
<dbReference type="GO" id="GO:0000976">
    <property type="term" value="F:transcription cis-regulatory region binding"/>
    <property type="evidence" value="ECO:0007669"/>
    <property type="project" value="TreeGrafter"/>
</dbReference>
<organism evidence="12 13">
    <name type="scientific">Proteiniborus ethanoligenes</name>
    <dbReference type="NCBI Taxonomy" id="415015"/>
    <lineage>
        <taxon>Bacteria</taxon>
        <taxon>Bacillati</taxon>
        <taxon>Bacillota</taxon>
        <taxon>Clostridia</taxon>
        <taxon>Eubacteriales</taxon>
        <taxon>Proteiniborus</taxon>
    </lineage>
</organism>
<dbReference type="SMART" id="SM00862">
    <property type="entry name" value="Trans_reg_C"/>
    <property type="match status" value="1"/>
</dbReference>
<dbReference type="FunFam" id="3.40.50.2300:FF:000001">
    <property type="entry name" value="DNA-binding response regulator PhoB"/>
    <property type="match status" value="1"/>
</dbReference>
<evidence type="ECO:0000256" key="5">
    <source>
        <dbReference type="ARBA" id="ARBA00023125"/>
    </source>
</evidence>
<feature type="domain" description="Response regulatory" evidence="10">
    <location>
        <begin position="3"/>
        <end position="116"/>
    </location>
</feature>
<dbReference type="STRING" id="415015.SAMN05660462_00284"/>
<dbReference type="Gene3D" id="3.40.50.2300">
    <property type="match status" value="1"/>
</dbReference>
<dbReference type="Proteomes" id="UP000198625">
    <property type="component" value="Unassembled WGS sequence"/>
</dbReference>
<proteinExistence type="predicted"/>
<dbReference type="PANTHER" id="PTHR48111:SF40">
    <property type="entry name" value="PHOSPHATE REGULON TRANSCRIPTIONAL REGULATORY PROTEIN PHOB"/>
    <property type="match status" value="1"/>
</dbReference>
<keyword evidence="6" id="KW-0804">Transcription</keyword>
<dbReference type="RefSeq" id="WP_091726185.1">
    <property type="nucleotide sequence ID" value="NZ_FNQE01000002.1"/>
</dbReference>
<dbReference type="GO" id="GO:0032993">
    <property type="term" value="C:protein-DNA complex"/>
    <property type="evidence" value="ECO:0007669"/>
    <property type="project" value="TreeGrafter"/>
</dbReference>
<evidence type="ECO:0000256" key="2">
    <source>
        <dbReference type="ARBA" id="ARBA00022553"/>
    </source>
</evidence>
<evidence type="ECO:0000256" key="4">
    <source>
        <dbReference type="ARBA" id="ARBA00023015"/>
    </source>
</evidence>
<comment type="function">
    <text evidence="7">May play the central regulatory role in sporulation. It may be an element of the effector pathway responsible for the activation of sporulation genes in response to nutritional stress. Spo0A may act in concert with spo0H (a sigma factor) to control the expression of some genes that are critical to the sporulation process.</text>
</comment>